<dbReference type="AlphaFoldDB" id="A0A0L0BVV3"/>
<dbReference type="Proteomes" id="UP000037069">
    <property type="component" value="Unassembled WGS sequence"/>
</dbReference>
<evidence type="ECO:0000313" key="1">
    <source>
        <dbReference type="EMBL" id="KNC24167.1"/>
    </source>
</evidence>
<reference evidence="1 2" key="1">
    <citation type="journal article" date="2015" name="Nat. Commun.">
        <title>Lucilia cuprina genome unlocks parasitic fly biology to underpin future interventions.</title>
        <authorList>
            <person name="Anstead C.A."/>
            <person name="Korhonen P.K."/>
            <person name="Young N.D."/>
            <person name="Hall R.S."/>
            <person name="Jex A.R."/>
            <person name="Murali S.C."/>
            <person name="Hughes D.S."/>
            <person name="Lee S.F."/>
            <person name="Perry T."/>
            <person name="Stroehlein A.J."/>
            <person name="Ansell B.R."/>
            <person name="Breugelmans B."/>
            <person name="Hofmann A."/>
            <person name="Qu J."/>
            <person name="Dugan S."/>
            <person name="Lee S.L."/>
            <person name="Chao H."/>
            <person name="Dinh H."/>
            <person name="Han Y."/>
            <person name="Doddapaneni H.V."/>
            <person name="Worley K.C."/>
            <person name="Muzny D.M."/>
            <person name="Ioannidis P."/>
            <person name="Waterhouse R.M."/>
            <person name="Zdobnov E.M."/>
            <person name="James P.J."/>
            <person name="Bagnall N.H."/>
            <person name="Kotze A.C."/>
            <person name="Gibbs R.A."/>
            <person name="Richards S."/>
            <person name="Batterham P."/>
            <person name="Gasser R.B."/>
        </authorList>
    </citation>
    <scope>NUCLEOTIDE SEQUENCE [LARGE SCALE GENOMIC DNA]</scope>
    <source>
        <strain evidence="1 2">LS</strain>
        <tissue evidence="1">Full body</tissue>
    </source>
</reference>
<comment type="caution">
    <text evidence="1">The sequence shown here is derived from an EMBL/GenBank/DDBJ whole genome shotgun (WGS) entry which is preliminary data.</text>
</comment>
<dbReference type="EMBL" id="JRES01001255">
    <property type="protein sequence ID" value="KNC24167.1"/>
    <property type="molecule type" value="Genomic_DNA"/>
</dbReference>
<organism evidence="1 2">
    <name type="scientific">Lucilia cuprina</name>
    <name type="common">Green bottle fly</name>
    <name type="synonym">Australian sheep blowfly</name>
    <dbReference type="NCBI Taxonomy" id="7375"/>
    <lineage>
        <taxon>Eukaryota</taxon>
        <taxon>Metazoa</taxon>
        <taxon>Ecdysozoa</taxon>
        <taxon>Arthropoda</taxon>
        <taxon>Hexapoda</taxon>
        <taxon>Insecta</taxon>
        <taxon>Pterygota</taxon>
        <taxon>Neoptera</taxon>
        <taxon>Endopterygota</taxon>
        <taxon>Diptera</taxon>
        <taxon>Brachycera</taxon>
        <taxon>Muscomorpha</taxon>
        <taxon>Oestroidea</taxon>
        <taxon>Calliphoridae</taxon>
        <taxon>Luciliinae</taxon>
        <taxon>Lucilia</taxon>
    </lineage>
</organism>
<accession>A0A0L0BVV3</accession>
<sequence>MQQLITVSGVLKATAYGNKIEIAVWMADCSESFTSLPQKVKHSNGMQPVTLSKRVHFRNKYVDEHVEGNMSVCGKMTDMLGGGNKVYGMMPGGGLFHPLVFLDDRLTGCLLLLLLLVDDLAGHEKEEFKLDIQGVIKMKSSSSQFLKKKTTDFTTISSSRQIIYICKVICVYAHVNVKVSDILHKMSAHIASSVTSCNNIKHHSILIKTACNLQLKNL</sequence>
<name>A0A0L0BVV3_LUCCU</name>
<gene>
    <name evidence="1" type="ORF">FF38_11169</name>
</gene>
<proteinExistence type="predicted"/>
<keyword evidence="2" id="KW-1185">Reference proteome</keyword>
<protein>
    <submittedName>
        <fullName evidence="1">Uncharacterized protein</fullName>
    </submittedName>
</protein>
<evidence type="ECO:0000313" key="2">
    <source>
        <dbReference type="Proteomes" id="UP000037069"/>
    </source>
</evidence>